<organism evidence="1 2">
    <name type="scientific">Pleurodeles waltl</name>
    <name type="common">Iberian ribbed newt</name>
    <dbReference type="NCBI Taxonomy" id="8319"/>
    <lineage>
        <taxon>Eukaryota</taxon>
        <taxon>Metazoa</taxon>
        <taxon>Chordata</taxon>
        <taxon>Craniata</taxon>
        <taxon>Vertebrata</taxon>
        <taxon>Euteleostomi</taxon>
        <taxon>Amphibia</taxon>
        <taxon>Batrachia</taxon>
        <taxon>Caudata</taxon>
        <taxon>Salamandroidea</taxon>
        <taxon>Salamandridae</taxon>
        <taxon>Pleurodelinae</taxon>
        <taxon>Pleurodeles</taxon>
    </lineage>
</organism>
<dbReference type="AlphaFoldDB" id="A0AAV7SPQ2"/>
<sequence>MHHSILPPPVFTPDPASSESDCELWKEGFEAYLDALDGDSFTHKKKFDILRHCLGSEGRKILKHIPQVDVPLAEGEGDGGIDEYSSAIKCLDVRFKACKNVIMERHKFYKRVHISGESVASFVGALRILAVSCDYKACEDEMIRDKLVENTNNRKGEDVLGLYFWARAVESRACCRNSRHETQHKGNGDAVRGTVGGSRAGKTCYLYRPANSINLP</sequence>
<dbReference type="PANTHER" id="PTHR33198:SF20">
    <property type="entry name" value="RETROTRANSPOSON GAG DOMAIN-CONTAINING PROTEIN"/>
    <property type="match status" value="1"/>
</dbReference>
<dbReference type="PANTHER" id="PTHR33198">
    <property type="entry name" value="ANK_REP_REGION DOMAIN-CONTAINING PROTEIN-RELATED"/>
    <property type="match status" value="1"/>
</dbReference>
<keyword evidence="2" id="KW-1185">Reference proteome</keyword>
<evidence type="ECO:0000313" key="1">
    <source>
        <dbReference type="EMBL" id="KAJ1166005.1"/>
    </source>
</evidence>
<dbReference type="Proteomes" id="UP001066276">
    <property type="component" value="Chromosome 4_2"/>
</dbReference>
<protein>
    <submittedName>
        <fullName evidence="1">Uncharacterized protein</fullName>
    </submittedName>
</protein>
<evidence type="ECO:0000313" key="2">
    <source>
        <dbReference type="Proteomes" id="UP001066276"/>
    </source>
</evidence>
<accession>A0AAV7SPQ2</accession>
<proteinExistence type="predicted"/>
<gene>
    <name evidence="1" type="ORF">NDU88_006417</name>
</gene>
<reference evidence="1" key="1">
    <citation type="journal article" date="2022" name="bioRxiv">
        <title>Sequencing and chromosome-scale assembly of the giantPleurodeles waltlgenome.</title>
        <authorList>
            <person name="Brown T."/>
            <person name="Elewa A."/>
            <person name="Iarovenko S."/>
            <person name="Subramanian E."/>
            <person name="Araus A.J."/>
            <person name="Petzold A."/>
            <person name="Susuki M."/>
            <person name="Suzuki K.-i.T."/>
            <person name="Hayashi T."/>
            <person name="Toyoda A."/>
            <person name="Oliveira C."/>
            <person name="Osipova E."/>
            <person name="Leigh N.D."/>
            <person name="Simon A."/>
            <person name="Yun M.H."/>
        </authorList>
    </citation>
    <scope>NUCLEOTIDE SEQUENCE</scope>
    <source>
        <strain evidence="1">20211129_DDA</strain>
        <tissue evidence="1">Liver</tissue>
    </source>
</reference>
<name>A0AAV7SPQ2_PLEWA</name>
<dbReference type="EMBL" id="JANPWB010000008">
    <property type="protein sequence ID" value="KAJ1166005.1"/>
    <property type="molecule type" value="Genomic_DNA"/>
</dbReference>
<comment type="caution">
    <text evidence="1">The sequence shown here is derived from an EMBL/GenBank/DDBJ whole genome shotgun (WGS) entry which is preliminary data.</text>
</comment>